<organism evidence="2">
    <name type="scientific">Rhizophora mucronata</name>
    <name type="common">Asiatic mangrove</name>
    <dbReference type="NCBI Taxonomy" id="61149"/>
    <lineage>
        <taxon>Eukaryota</taxon>
        <taxon>Viridiplantae</taxon>
        <taxon>Streptophyta</taxon>
        <taxon>Embryophyta</taxon>
        <taxon>Tracheophyta</taxon>
        <taxon>Spermatophyta</taxon>
        <taxon>Magnoliopsida</taxon>
        <taxon>eudicotyledons</taxon>
        <taxon>Gunneridae</taxon>
        <taxon>Pentapetalae</taxon>
        <taxon>rosids</taxon>
        <taxon>fabids</taxon>
        <taxon>Malpighiales</taxon>
        <taxon>Rhizophoraceae</taxon>
        <taxon>Rhizophora</taxon>
    </lineage>
</organism>
<name>A0A2P2L0Q8_RHIMU</name>
<feature type="transmembrane region" description="Helical" evidence="1">
    <location>
        <begin position="6"/>
        <end position="27"/>
    </location>
</feature>
<accession>A0A2P2L0Q8</accession>
<sequence>MILQAFLLYVIVLPLFYLSFQGIVLCFHIKISYKFKSCFLIKGCP</sequence>
<keyword evidence="1" id="KW-1133">Transmembrane helix</keyword>
<keyword evidence="1" id="KW-0472">Membrane</keyword>
<keyword evidence="1" id="KW-0812">Transmembrane</keyword>
<protein>
    <submittedName>
        <fullName evidence="2">Uncharacterized protein</fullName>
    </submittedName>
</protein>
<proteinExistence type="predicted"/>
<evidence type="ECO:0000313" key="2">
    <source>
        <dbReference type="EMBL" id="MBX11544.1"/>
    </source>
</evidence>
<evidence type="ECO:0000256" key="1">
    <source>
        <dbReference type="SAM" id="Phobius"/>
    </source>
</evidence>
<dbReference type="EMBL" id="GGEC01031060">
    <property type="protein sequence ID" value="MBX11544.1"/>
    <property type="molecule type" value="Transcribed_RNA"/>
</dbReference>
<dbReference type="AlphaFoldDB" id="A0A2P2L0Q8"/>
<reference evidence="2" key="1">
    <citation type="submission" date="2018-02" db="EMBL/GenBank/DDBJ databases">
        <title>Rhizophora mucronata_Transcriptome.</title>
        <authorList>
            <person name="Meera S.P."/>
            <person name="Sreeshan A."/>
            <person name="Augustine A."/>
        </authorList>
    </citation>
    <scope>NUCLEOTIDE SEQUENCE</scope>
    <source>
        <tissue evidence="2">Leaf</tissue>
    </source>
</reference>